<dbReference type="Pfam" id="PF02698">
    <property type="entry name" value="DUF218"/>
    <property type="match status" value="1"/>
</dbReference>
<dbReference type="Gene3D" id="3.40.50.620">
    <property type="entry name" value="HUPs"/>
    <property type="match status" value="1"/>
</dbReference>
<evidence type="ECO:0000259" key="1">
    <source>
        <dbReference type="Pfam" id="PF02698"/>
    </source>
</evidence>
<dbReference type="RefSeq" id="WP_030519596.1">
    <property type="nucleotide sequence ID" value="NZ_JBEYBD010000004.1"/>
</dbReference>
<feature type="domain" description="DUF218" evidence="1">
    <location>
        <begin position="146"/>
        <end position="238"/>
    </location>
</feature>
<proteinExistence type="predicted"/>
<sequence>MSGLDLPGANSPAGIALDAAGRVARALTTGISDAVGKQRGLISETRASAGMFLRAERDAAIPIDTSARALISNDQVYGGRREDAYTEWFRELHERGVDTDRAMSDLGKLWDYLRHDPKWEIDPARNYGGIIFFGSKDIGGASVIANLVRDRGLDDVPVVFSGSNGEAAKFRLAAEKMKLDPRRIIEEPKAANTGQNAAFSAQMLADHGRDISSLIGVCTPFHARRVWATVMQQGVADVNGKRVSVDHVAMSTPDVSLENYMKYGNRPDADTAPHPKSIVAVTMGEIKRLDEYPAEGHIVGQDIPGEVRDAYSRLSETFRPAERRY</sequence>
<evidence type="ECO:0000313" key="2">
    <source>
        <dbReference type="EMBL" id="MEU1952487.1"/>
    </source>
</evidence>
<reference evidence="2 3" key="1">
    <citation type="submission" date="2024-06" db="EMBL/GenBank/DDBJ databases">
        <title>The Natural Products Discovery Center: Release of the First 8490 Sequenced Strains for Exploring Actinobacteria Biosynthetic Diversity.</title>
        <authorList>
            <person name="Kalkreuter E."/>
            <person name="Kautsar S.A."/>
            <person name="Yang D."/>
            <person name="Bader C.D."/>
            <person name="Teijaro C.N."/>
            <person name="Fluegel L."/>
            <person name="Davis C.M."/>
            <person name="Simpson J.R."/>
            <person name="Lauterbach L."/>
            <person name="Steele A.D."/>
            <person name="Gui C."/>
            <person name="Meng S."/>
            <person name="Li G."/>
            <person name="Viehrig K."/>
            <person name="Ye F."/>
            <person name="Su P."/>
            <person name="Kiefer A.F."/>
            <person name="Nichols A."/>
            <person name="Cepeda A.J."/>
            <person name="Yan W."/>
            <person name="Fan B."/>
            <person name="Jiang Y."/>
            <person name="Adhikari A."/>
            <person name="Zheng C.-J."/>
            <person name="Schuster L."/>
            <person name="Cowan T.M."/>
            <person name="Smanski M.J."/>
            <person name="Chevrette M.G."/>
            <person name="De Carvalho L.P.S."/>
            <person name="Shen B."/>
        </authorList>
    </citation>
    <scope>NUCLEOTIDE SEQUENCE [LARGE SCALE GENOMIC DNA]</scope>
    <source>
        <strain evidence="2 3">NPDC019708</strain>
    </source>
</reference>
<dbReference type="PANTHER" id="PTHR30336">
    <property type="entry name" value="INNER MEMBRANE PROTEIN, PROBABLE PERMEASE"/>
    <property type="match status" value="1"/>
</dbReference>
<dbReference type="PANTHER" id="PTHR30336:SF20">
    <property type="entry name" value="DUF218 DOMAIN-CONTAINING PROTEIN"/>
    <property type="match status" value="1"/>
</dbReference>
<dbReference type="InterPro" id="IPR003848">
    <property type="entry name" value="DUF218"/>
</dbReference>
<evidence type="ECO:0000313" key="3">
    <source>
        <dbReference type="Proteomes" id="UP001550628"/>
    </source>
</evidence>
<keyword evidence="3" id="KW-1185">Reference proteome</keyword>
<dbReference type="CDD" id="cd06259">
    <property type="entry name" value="YdcF-like"/>
    <property type="match status" value="1"/>
</dbReference>
<organism evidence="2 3">
    <name type="scientific">Nocardia rhamnosiphila</name>
    <dbReference type="NCBI Taxonomy" id="426716"/>
    <lineage>
        <taxon>Bacteria</taxon>
        <taxon>Bacillati</taxon>
        <taxon>Actinomycetota</taxon>
        <taxon>Actinomycetes</taxon>
        <taxon>Mycobacteriales</taxon>
        <taxon>Nocardiaceae</taxon>
        <taxon>Nocardia</taxon>
    </lineage>
</organism>
<dbReference type="InterPro" id="IPR014729">
    <property type="entry name" value="Rossmann-like_a/b/a_fold"/>
</dbReference>
<protein>
    <submittedName>
        <fullName evidence="2">YdcF family protein</fullName>
    </submittedName>
</protein>
<accession>A0ABV2WNL8</accession>
<name>A0ABV2WNL8_9NOCA</name>
<dbReference type="InterPro" id="IPR051599">
    <property type="entry name" value="Cell_Envelope_Assoc"/>
</dbReference>
<dbReference type="EMBL" id="JBEYBF010000006">
    <property type="protein sequence ID" value="MEU1952487.1"/>
    <property type="molecule type" value="Genomic_DNA"/>
</dbReference>
<dbReference type="Proteomes" id="UP001550628">
    <property type="component" value="Unassembled WGS sequence"/>
</dbReference>
<comment type="caution">
    <text evidence="2">The sequence shown here is derived from an EMBL/GenBank/DDBJ whole genome shotgun (WGS) entry which is preliminary data.</text>
</comment>
<gene>
    <name evidence="2" type="ORF">ABZ510_11545</name>
</gene>